<proteinExistence type="inferred from homology"/>
<sequence>MRHVISSSQYTKESLTPLFALTSKIKNDPSRYSKALQGKVIATLFYEPSTRTRLSFESAIQRLGASLISTENAKEVSSSVKGESLADTIRIIEGYADAIVMRHYDNDAADIASKISAVPIVNAGGGSGEHPTQSLLDCFTILEHRSSLDNLSIAAIGDLRYGRTVHSLVKMLSLYDGLTIYGVSLPGLELSEDYIRYIEEHGGRFIPCSTLAEVPGDVDVLYQTRTQRERMSVSEGEVKEIVINQVVLDGFANHTIVLHPLPRNQEIAPEVDRDLRALYFEQAKNGMWVRMALLYELFQEDR</sequence>
<feature type="domain" description="Aspartate/ornithine carbamoyltransferase Asp/Orn-binding" evidence="10">
    <location>
        <begin position="150"/>
        <end position="295"/>
    </location>
</feature>
<dbReference type="NCBIfam" id="TIGR00670">
    <property type="entry name" value="asp_carb_tr"/>
    <property type="match status" value="1"/>
</dbReference>
<comment type="catalytic activity">
    <reaction evidence="7">
        <text>carbamoyl phosphate + L-aspartate = N-carbamoyl-L-aspartate + phosphate + H(+)</text>
        <dbReference type="Rhea" id="RHEA:20013"/>
        <dbReference type="ChEBI" id="CHEBI:15378"/>
        <dbReference type="ChEBI" id="CHEBI:29991"/>
        <dbReference type="ChEBI" id="CHEBI:32814"/>
        <dbReference type="ChEBI" id="CHEBI:43474"/>
        <dbReference type="ChEBI" id="CHEBI:58228"/>
        <dbReference type="EC" id="2.1.3.2"/>
    </reaction>
</comment>
<organism evidence="12 13">
    <name type="scientific">Shimazuella alba</name>
    <dbReference type="NCBI Taxonomy" id="2690964"/>
    <lineage>
        <taxon>Bacteria</taxon>
        <taxon>Bacillati</taxon>
        <taxon>Bacillota</taxon>
        <taxon>Bacilli</taxon>
        <taxon>Bacillales</taxon>
        <taxon>Thermoactinomycetaceae</taxon>
        <taxon>Shimazuella</taxon>
    </lineage>
</organism>
<dbReference type="AlphaFoldDB" id="A0A6I4VVG3"/>
<evidence type="ECO:0000259" key="11">
    <source>
        <dbReference type="Pfam" id="PF02729"/>
    </source>
</evidence>
<gene>
    <name evidence="12" type="primary">pyrB</name>
    <name evidence="12" type="ORF">GSM42_12730</name>
</gene>
<reference evidence="12 13" key="1">
    <citation type="submission" date="2019-12" db="EMBL/GenBank/DDBJ databases">
        <title>Whole-genome analyses of novel actinobacteria.</title>
        <authorList>
            <person name="Sahin N."/>
            <person name="Saygin H."/>
        </authorList>
    </citation>
    <scope>NUCLEOTIDE SEQUENCE [LARGE SCALE GENOMIC DNA]</scope>
    <source>
        <strain evidence="12 13">KC615</strain>
    </source>
</reference>
<dbReference type="GO" id="GO:0006520">
    <property type="term" value="P:amino acid metabolic process"/>
    <property type="evidence" value="ECO:0007669"/>
    <property type="project" value="InterPro"/>
</dbReference>
<dbReference type="GO" id="GO:0004070">
    <property type="term" value="F:aspartate carbamoyltransferase activity"/>
    <property type="evidence" value="ECO:0007669"/>
    <property type="project" value="UniProtKB-UniRule"/>
</dbReference>
<dbReference type="PANTHER" id="PTHR45753:SF6">
    <property type="entry name" value="ASPARTATE CARBAMOYLTRANSFERASE"/>
    <property type="match status" value="1"/>
</dbReference>
<dbReference type="PANTHER" id="PTHR45753">
    <property type="entry name" value="ORNITHINE CARBAMOYLTRANSFERASE, MITOCHONDRIAL"/>
    <property type="match status" value="1"/>
</dbReference>
<dbReference type="GO" id="GO:0016597">
    <property type="term" value="F:amino acid binding"/>
    <property type="evidence" value="ECO:0007669"/>
    <property type="project" value="InterPro"/>
</dbReference>
<comment type="similarity">
    <text evidence="2">Belongs to the aspartate/ornithine carbamoyltransferase superfamily. ATCase family.</text>
</comment>
<dbReference type="NCBIfam" id="NF002032">
    <property type="entry name" value="PRK00856.1"/>
    <property type="match status" value="1"/>
</dbReference>
<dbReference type="EMBL" id="WUUL01000008">
    <property type="protein sequence ID" value="MXQ54561.1"/>
    <property type="molecule type" value="Genomic_DNA"/>
</dbReference>
<evidence type="ECO:0000256" key="8">
    <source>
        <dbReference type="NCBIfam" id="TIGR00670"/>
    </source>
</evidence>
<dbReference type="Pfam" id="PF02729">
    <property type="entry name" value="OTCace_N"/>
    <property type="match status" value="1"/>
</dbReference>
<dbReference type="GO" id="GO:0044205">
    <property type="term" value="P:'de novo' UMP biosynthetic process"/>
    <property type="evidence" value="ECO:0007669"/>
    <property type="project" value="UniProtKB-UniPathway"/>
</dbReference>
<feature type="domain" description="Aspartate/ornithine carbamoyltransferase carbamoyl-P binding" evidence="11">
    <location>
        <begin position="2"/>
        <end position="143"/>
    </location>
</feature>
<evidence type="ECO:0000256" key="6">
    <source>
        <dbReference type="ARBA" id="ARBA00043884"/>
    </source>
</evidence>
<dbReference type="PRINTS" id="PR00100">
    <property type="entry name" value="AOTCASE"/>
</dbReference>
<evidence type="ECO:0000256" key="5">
    <source>
        <dbReference type="ARBA" id="ARBA00022975"/>
    </source>
</evidence>
<dbReference type="PROSITE" id="PS00097">
    <property type="entry name" value="CARBAMOYLTRANSFERASE"/>
    <property type="match status" value="1"/>
</dbReference>
<evidence type="ECO:0000256" key="9">
    <source>
        <dbReference type="RuleBase" id="RU003634"/>
    </source>
</evidence>
<dbReference type="InterPro" id="IPR036901">
    <property type="entry name" value="Asp/Orn_carbamoylTrfase_sf"/>
</dbReference>
<evidence type="ECO:0000259" key="10">
    <source>
        <dbReference type="Pfam" id="PF00185"/>
    </source>
</evidence>
<evidence type="ECO:0000256" key="7">
    <source>
        <dbReference type="ARBA" id="ARBA00048859"/>
    </source>
</evidence>
<comment type="pathway">
    <text evidence="1">Pyrimidine metabolism; UMP biosynthesis via de novo pathway; (S)-dihydroorotate from bicarbonate: step 2/3.</text>
</comment>
<dbReference type="RefSeq" id="WP_160801917.1">
    <property type="nucleotide sequence ID" value="NZ_WUUL01000008.1"/>
</dbReference>
<dbReference type="Proteomes" id="UP000430692">
    <property type="component" value="Unassembled WGS sequence"/>
</dbReference>
<comment type="function">
    <text evidence="6">Catalyzes the condensation of carbamoyl phosphate and aspartate to form carbamoyl aspartate and inorganic phosphate, the committed step in the de novo pyrimidine nucleotide biosynthesis pathway.</text>
</comment>
<dbReference type="InterPro" id="IPR002082">
    <property type="entry name" value="Asp_carbamoyltransf"/>
</dbReference>
<dbReference type="Pfam" id="PF00185">
    <property type="entry name" value="OTCace"/>
    <property type="match status" value="1"/>
</dbReference>
<dbReference type="FunFam" id="3.40.50.1370:FF:000002">
    <property type="entry name" value="Aspartate carbamoyltransferase 2"/>
    <property type="match status" value="1"/>
</dbReference>
<comment type="caution">
    <text evidence="12">The sequence shown here is derived from an EMBL/GenBank/DDBJ whole genome shotgun (WGS) entry which is preliminary data.</text>
</comment>
<dbReference type="UniPathway" id="UPA00070">
    <property type="reaction ID" value="UER00116"/>
</dbReference>
<evidence type="ECO:0000313" key="13">
    <source>
        <dbReference type="Proteomes" id="UP000430692"/>
    </source>
</evidence>
<dbReference type="InterPro" id="IPR006132">
    <property type="entry name" value="Asp/Orn_carbamoyltranf_P-bd"/>
</dbReference>
<name>A0A6I4VVG3_9BACL</name>
<evidence type="ECO:0000256" key="1">
    <source>
        <dbReference type="ARBA" id="ARBA00004852"/>
    </source>
</evidence>
<dbReference type="EC" id="2.1.3.2" evidence="3 8"/>
<dbReference type="FunFam" id="3.40.50.1370:FF:000001">
    <property type="entry name" value="Aspartate carbamoyltransferase"/>
    <property type="match status" value="1"/>
</dbReference>
<dbReference type="InterPro" id="IPR006130">
    <property type="entry name" value="Asp/Orn_carbamoylTrfase"/>
</dbReference>
<dbReference type="InterPro" id="IPR006131">
    <property type="entry name" value="Asp_carbamoyltransf_Asp/Orn-bd"/>
</dbReference>
<dbReference type="Gene3D" id="3.40.50.1370">
    <property type="entry name" value="Aspartate/ornithine carbamoyltransferase"/>
    <property type="match status" value="2"/>
</dbReference>
<keyword evidence="5" id="KW-0665">Pyrimidine biosynthesis</keyword>
<evidence type="ECO:0000313" key="12">
    <source>
        <dbReference type="EMBL" id="MXQ54561.1"/>
    </source>
</evidence>
<evidence type="ECO:0000256" key="4">
    <source>
        <dbReference type="ARBA" id="ARBA00022679"/>
    </source>
</evidence>
<accession>A0A6I4VVG3</accession>
<evidence type="ECO:0000256" key="2">
    <source>
        <dbReference type="ARBA" id="ARBA00008896"/>
    </source>
</evidence>
<protein>
    <recommendedName>
        <fullName evidence="3 8">Aspartate carbamoyltransferase</fullName>
        <ecNumber evidence="3 8">2.1.3.2</ecNumber>
    </recommendedName>
</protein>
<dbReference type="PRINTS" id="PR00101">
    <property type="entry name" value="ATCASE"/>
</dbReference>
<keyword evidence="4 9" id="KW-0808">Transferase</keyword>
<dbReference type="SUPFAM" id="SSF53671">
    <property type="entry name" value="Aspartate/ornithine carbamoyltransferase"/>
    <property type="match status" value="1"/>
</dbReference>
<evidence type="ECO:0000256" key="3">
    <source>
        <dbReference type="ARBA" id="ARBA00013008"/>
    </source>
</evidence>
<dbReference type="GO" id="GO:0006207">
    <property type="term" value="P:'de novo' pyrimidine nucleobase biosynthetic process"/>
    <property type="evidence" value="ECO:0007669"/>
    <property type="project" value="InterPro"/>
</dbReference>
<keyword evidence="13" id="KW-1185">Reference proteome</keyword>